<reference evidence="1" key="1">
    <citation type="submission" date="2020-10" db="EMBL/GenBank/DDBJ databases">
        <authorList>
            <person name="Gilroy R."/>
        </authorList>
    </citation>
    <scope>NUCLEOTIDE SEQUENCE</scope>
    <source>
        <strain evidence="1">CHK154-7741</strain>
    </source>
</reference>
<organism evidence="1 2">
    <name type="scientific">Candidatus Limenecus avicola</name>
    <dbReference type="NCBI Taxonomy" id="2840847"/>
    <lineage>
        <taxon>Bacteria</taxon>
        <taxon>Bacillati</taxon>
        <taxon>Bacillota</taxon>
        <taxon>Clostridia</taxon>
        <taxon>Eubacteriales</taxon>
        <taxon>Clostridiaceae</taxon>
        <taxon>Clostridiaceae incertae sedis</taxon>
        <taxon>Candidatus Limenecus</taxon>
    </lineage>
</organism>
<sequence length="224" mass="25161">MGMSASQARYLCLTARKNNVEFQIQQLTQQKLMNANLIEDEISLFNNGMNVQHLYYSPSGTGSITTDLPRLSYQIVTGSAEDGGLAMQVEDSFGRTVVTELPNPMPEGKTVENYVVEPYATQADYFENNLKTGNWTIMRQDNSGSWVSQSLDGASFIYQGADQGDFNIANAEYEAKVEKLERIDKKFDTQIQQLSTEQKAIETEMDSVKKVIDKNIEETFKTFG</sequence>
<gene>
    <name evidence="1" type="ORF">IAD26_00555</name>
</gene>
<comment type="caution">
    <text evidence="1">The sequence shown here is derived from an EMBL/GenBank/DDBJ whole genome shotgun (WGS) entry which is preliminary data.</text>
</comment>
<evidence type="ECO:0000313" key="2">
    <source>
        <dbReference type="Proteomes" id="UP000886748"/>
    </source>
</evidence>
<proteinExistence type="predicted"/>
<reference evidence="1" key="2">
    <citation type="journal article" date="2021" name="PeerJ">
        <title>Extensive microbial diversity within the chicken gut microbiome revealed by metagenomics and culture.</title>
        <authorList>
            <person name="Gilroy R."/>
            <person name="Ravi A."/>
            <person name="Getino M."/>
            <person name="Pursley I."/>
            <person name="Horton D.L."/>
            <person name="Alikhan N.F."/>
            <person name="Baker D."/>
            <person name="Gharbi K."/>
            <person name="Hall N."/>
            <person name="Watson M."/>
            <person name="Adriaenssens E.M."/>
            <person name="Foster-Nyarko E."/>
            <person name="Jarju S."/>
            <person name="Secka A."/>
            <person name="Antonio M."/>
            <person name="Oren A."/>
            <person name="Chaudhuri R.R."/>
            <person name="La Ragione R."/>
            <person name="Hildebrand F."/>
            <person name="Pallen M.J."/>
        </authorList>
    </citation>
    <scope>NUCLEOTIDE SEQUENCE</scope>
    <source>
        <strain evidence="1">CHK154-7741</strain>
    </source>
</reference>
<accession>A0A9D1SR11</accession>
<dbReference type="AlphaFoldDB" id="A0A9D1SR11"/>
<evidence type="ECO:0000313" key="1">
    <source>
        <dbReference type="EMBL" id="HIU91601.1"/>
    </source>
</evidence>
<protein>
    <submittedName>
        <fullName evidence="1">Uncharacterized protein</fullName>
    </submittedName>
</protein>
<dbReference type="EMBL" id="DVOD01000007">
    <property type="protein sequence ID" value="HIU91601.1"/>
    <property type="molecule type" value="Genomic_DNA"/>
</dbReference>
<dbReference type="Proteomes" id="UP000886748">
    <property type="component" value="Unassembled WGS sequence"/>
</dbReference>
<name>A0A9D1SR11_9CLOT</name>